<proteinExistence type="predicted"/>
<evidence type="ECO:0000256" key="1">
    <source>
        <dbReference type="SAM" id="SignalP"/>
    </source>
</evidence>
<dbReference type="Gene3D" id="2.130.10.10">
    <property type="entry name" value="YVTN repeat-like/Quinoprotein amine dehydrogenase"/>
    <property type="match status" value="1"/>
</dbReference>
<reference evidence="3" key="1">
    <citation type="journal article" date="2019" name="Int. J. Syst. Evol. Microbiol.">
        <title>The Global Catalogue of Microorganisms (GCM) 10K type strain sequencing project: providing services to taxonomists for standard genome sequencing and annotation.</title>
        <authorList>
            <consortium name="The Broad Institute Genomics Platform"/>
            <consortium name="The Broad Institute Genome Sequencing Center for Infectious Disease"/>
            <person name="Wu L."/>
            <person name="Ma J."/>
        </authorList>
    </citation>
    <scope>NUCLEOTIDE SEQUENCE [LARGE SCALE GENOMIC DNA]</scope>
    <source>
        <strain evidence="3">CGMCC 4.1467</strain>
    </source>
</reference>
<organism evidence="2 3">
    <name type="scientific">Haloferula chungangensis</name>
    <dbReference type="NCBI Taxonomy" id="1048331"/>
    <lineage>
        <taxon>Bacteria</taxon>
        <taxon>Pseudomonadati</taxon>
        <taxon>Verrucomicrobiota</taxon>
        <taxon>Verrucomicrobiia</taxon>
        <taxon>Verrucomicrobiales</taxon>
        <taxon>Verrucomicrobiaceae</taxon>
        <taxon>Haloferula</taxon>
    </lineage>
</organism>
<evidence type="ECO:0008006" key="4">
    <source>
        <dbReference type="Google" id="ProtNLM"/>
    </source>
</evidence>
<name>A0ABW2L7M4_9BACT</name>
<evidence type="ECO:0000313" key="2">
    <source>
        <dbReference type="EMBL" id="MFC7337550.1"/>
    </source>
</evidence>
<dbReference type="EMBL" id="JBHTBS010000004">
    <property type="protein sequence ID" value="MFC7337550.1"/>
    <property type="molecule type" value="Genomic_DNA"/>
</dbReference>
<accession>A0ABW2L7M4</accession>
<feature type="signal peptide" evidence="1">
    <location>
        <begin position="1"/>
        <end position="16"/>
    </location>
</feature>
<feature type="chain" id="PRO_5046753918" description="WD40 repeat domain-containing protein" evidence="1">
    <location>
        <begin position="17"/>
        <end position="297"/>
    </location>
</feature>
<keyword evidence="3" id="KW-1185">Reference proteome</keyword>
<protein>
    <recommendedName>
        <fullName evidence="4">WD40 repeat domain-containing protein</fullName>
    </recommendedName>
</protein>
<dbReference type="RefSeq" id="WP_379711936.1">
    <property type="nucleotide sequence ID" value="NZ_JBHTBS010000004.1"/>
</dbReference>
<dbReference type="Proteomes" id="UP001596472">
    <property type="component" value="Unassembled WGS sequence"/>
</dbReference>
<keyword evidence="1" id="KW-0732">Signal</keyword>
<gene>
    <name evidence="2" type="ORF">ACFQY0_10210</name>
</gene>
<comment type="caution">
    <text evidence="2">The sequence shown here is derived from an EMBL/GenBank/DDBJ whole genome shotgun (WGS) entry which is preliminary data.</text>
</comment>
<dbReference type="PROSITE" id="PS51257">
    <property type="entry name" value="PROKAR_LIPOPROTEIN"/>
    <property type="match status" value="1"/>
</dbReference>
<evidence type="ECO:0000313" key="3">
    <source>
        <dbReference type="Proteomes" id="UP001596472"/>
    </source>
</evidence>
<dbReference type="InterPro" id="IPR015943">
    <property type="entry name" value="WD40/YVTN_repeat-like_dom_sf"/>
</dbReference>
<sequence>MRLLISLFALSLASCAALETETAGNPVRLRDHQITEASGLAVSRRDPELLWVINDSGAAAIVHLTDTQGMARGSLTLKGVKNTDWEDLAAFTFDGKAQLLIADTGDNNARREHVTLHIIAEPRPTMPEAPLGLSLKPDWSIRFRYEEGPRDCEGVAIDSNSQSILLVTKRDKQPAIYQLPLRKSKAGEVLTAKRLGPIAPLLLPVRTLPHPYATQPTALDISADGRLAAVLTYRGVYLFRRLPKESWAQAFAKAPEVLGAHGLSQAEALAFSPDGHTIFVTSEGKRPRLVSMPIPRQ</sequence>
<dbReference type="SUPFAM" id="SSF82171">
    <property type="entry name" value="DPP6 N-terminal domain-like"/>
    <property type="match status" value="1"/>
</dbReference>